<reference evidence="2 3" key="1">
    <citation type="journal article" date="2016" name="Environ. Microbiol.">
        <title>Genomic resolution of a cold subsurface aquifer community provides metabolic insights for novel microbes adapted to high CO concentrations.</title>
        <authorList>
            <person name="Probst A.J."/>
            <person name="Castelle C.J."/>
            <person name="Singh A."/>
            <person name="Brown C.T."/>
            <person name="Anantharaman K."/>
            <person name="Sharon I."/>
            <person name="Hug L.A."/>
            <person name="Burstein D."/>
            <person name="Emerson J.B."/>
            <person name="Thomas B.C."/>
            <person name="Banfield J.F."/>
        </authorList>
    </citation>
    <scope>NUCLEOTIDE SEQUENCE [LARGE SCALE GENOMIC DNA]</scope>
    <source>
        <strain evidence="2">CG1_02_38_46</strain>
    </source>
</reference>
<dbReference type="CDD" id="cd02966">
    <property type="entry name" value="TlpA_like_family"/>
    <property type="match status" value="1"/>
</dbReference>
<evidence type="ECO:0000259" key="1">
    <source>
        <dbReference type="PROSITE" id="PS51352"/>
    </source>
</evidence>
<feature type="domain" description="Thioredoxin" evidence="1">
    <location>
        <begin position="35"/>
        <end position="173"/>
    </location>
</feature>
<proteinExistence type="predicted"/>
<dbReference type="EMBL" id="MNUO01000128">
    <property type="protein sequence ID" value="OIN95775.1"/>
    <property type="molecule type" value="Genomic_DNA"/>
</dbReference>
<dbReference type="PANTHER" id="PTHR42852:SF13">
    <property type="entry name" value="PROTEIN DIPZ"/>
    <property type="match status" value="1"/>
</dbReference>
<sequence length="173" mass="19069">MGILAWCPNAGLRKGDAGEKTATTVKVEKVSSGKITKWGDAPDFVLPKLGGDKFKLSSLSGKVIILNFWATWCSPCRTEIPDFIDLKKKYGGKGLEIVGVSLDKDGERKVGQFAGKIGINYIIVFGRQEVTDKYGGIRGIPTTFIIDRKGNIVKKYVGFRPLEVFEKDVRELL</sequence>
<dbReference type="InterPro" id="IPR050553">
    <property type="entry name" value="Thioredoxin_ResA/DsbE_sf"/>
</dbReference>
<dbReference type="InterPro" id="IPR036249">
    <property type="entry name" value="Thioredoxin-like_sf"/>
</dbReference>
<gene>
    <name evidence="2" type="ORF">AUJ66_08325</name>
</gene>
<dbReference type="PANTHER" id="PTHR42852">
    <property type="entry name" value="THIOL:DISULFIDE INTERCHANGE PROTEIN DSBE"/>
    <property type="match status" value="1"/>
</dbReference>
<dbReference type="PROSITE" id="PS51352">
    <property type="entry name" value="THIOREDOXIN_2"/>
    <property type="match status" value="1"/>
</dbReference>
<dbReference type="InterPro" id="IPR013766">
    <property type="entry name" value="Thioredoxin_domain"/>
</dbReference>
<dbReference type="Pfam" id="PF00578">
    <property type="entry name" value="AhpC-TSA"/>
    <property type="match status" value="1"/>
</dbReference>
<evidence type="ECO:0000313" key="2">
    <source>
        <dbReference type="EMBL" id="OIN95775.1"/>
    </source>
</evidence>
<accession>A0A1J4S900</accession>
<dbReference type="InterPro" id="IPR000866">
    <property type="entry name" value="AhpC/TSA"/>
</dbReference>
<protein>
    <recommendedName>
        <fullName evidence="1">Thioredoxin domain-containing protein</fullName>
    </recommendedName>
</protein>
<dbReference type="STRING" id="1817893.AUJ66_08325"/>
<name>A0A1J4S900_9BACT</name>
<dbReference type="GO" id="GO:0016491">
    <property type="term" value="F:oxidoreductase activity"/>
    <property type="evidence" value="ECO:0007669"/>
    <property type="project" value="InterPro"/>
</dbReference>
<dbReference type="SUPFAM" id="SSF52833">
    <property type="entry name" value="Thioredoxin-like"/>
    <property type="match status" value="1"/>
</dbReference>
<organism evidence="2 3">
    <name type="scientific">Candidatus Desantisbacteria bacterium CG1_02_38_46</name>
    <dbReference type="NCBI Taxonomy" id="1817893"/>
    <lineage>
        <taxon>Bacteria</taxon>
        <taxon>Candidatus Desantisiibacteriota</taxon>
    </lineage>
</organism>
<comment type="caution">
    <text evidence="2">The sequence shown here is derived from an EMBL/GenBank/DDBJ whole genome shotgun (WGS) entry which is preliminary data.</text>
</comment>
<dbReference type="GO" id="GO:0016209">
    <property type="term" value="F:antioxidant activity"/>
    <property type="evidence" value="ECO:0007669"/>
    <property type="project" value="InterPro"/>
</dbReference>
<dbReference type="Gene3D" id="3.40.30.10">
    <property type="entry name" value="Glutaredoxin"/>
    <property type="match status" value="1"/>
</dbReference>
<dbReference type="AlphaFoldDB" id="A0A1J4S900"/>
<evidence type="ECO:0000313" key="3">
    <source>
        <dbReference type="Proteomes" id="UP000182278"/>
    </source>
</evidence>
<dbReference type="Proteomes" id="UP000182278">
    <property type="component" value="Unassembled WGS sequence"/>
</dbReference>